<dbReference type="PRINTS" id="PR00719">
    <property type="entry name" value="LMWPTPASE"/>
</dbReference>
<dbReference type="InterPro" id="IPR023485">
    <property type="entry name" value="Ptyr_pPase"/>
</dbReference>
<dbReference type="GO" id="GO:0004725">
    <property type="term" value="F:protein tyrosine phosphatase activity"/>
    <property type="evidence" value="ECO:0007669"/>
    <property type="project" value="UniProtKB-EC"/>
</dbReference>
<dbReference type="Pfam" id="PF01451">
    <property type="entry name" value="LMWPc"/>
    <property type="match status" value="1"/>
</dbReference>
<evidence type="ECO:0000256" key="2">
    <source>
        <dbReference type="ARBA" id="ARBA00013064"/>
    </source>
</evidence>
<accession>B3T0R0</accession>
<name>B3T0R0_9ZZZZ</name>
<evidence type="ECO:0000256" key="3">
    <source>
        <dbReference type="ARBA" id="ARBA00022801"/>
    </source>
</evidence>
<dbReference type="Gene3D" id="3.40.50.2300">
    <property type="match status" value="1"/>
</dbReference>
<organism evidence="6">
    <name type="scientific">uncultured marine microorganism HF4000_006O13</name>
    <dbReference type="NCBI Taxonomy" id="455509"/>
    <lineage>
        <taxon>unclassified sequences</taxon>
        <taxon>environmental samples</taxon>
    </lineage>
</organism>
<sequence length="163" mass="18760">MLENSTDLKHKILFVCMGNICRSPSAEGVFRNMVKEHNLSQFFYIDSCGTHGYHTGQSPDSRSQYAAMRRGIDISQQTARTIEQNDFNRFDYILVMDNHNRSFLQSMADEVYLNKIHLFLEYAENCKLIEVPDPYFGGEEGFEIVLDLLQQASIGLIKHLQIS</sequence>
<keyword evidence="4" id="KW-0904">Protein phosphatase</keyword>
<dbReference type="InterPro" id="IPR050438">
    <property type="entry name" value="LMW_PTPase"/>
</dbReference>
<feature type="domain" description="Phosphotyrosine protein phosphatase I" evidence="5">
    <location>
        <begin position="10"/>
        <end position="159"/>
    </location>
</feature>
<dbReference type="PANTHER" id="PTHR11717:SF7">
    <property type="entry name" value="LOW MOLECULAR WEIGHT PHOSPHOTYROSINE PROTEIN PHOSPHATASE"/>
    <property type="match status" value="1"/>
</dbReference>
<proteinExistence type="inferred from homology"/>
<dbReference type="SMART" id="SM00226">
    <property type="entry name" value="LMWPc"/>
    <property type="match status" value="1"/>
</dbReference>
<dbReference type="InterPro" id="IPR036196">
    <property type="entry name" value="Ptyr_pPase_sf"/>
</dbReference>
<dbReference type="SUPFAM" id="SSF52788">
    <property type="entry name" value="Phosphotyrosine protein phosphatases I"/>
    <property type="match status" value="1"/>
</dbReference>
<dbReference type="PANTHER" id="PTHR11717">
    <property type="entry name" value="LOW MOLECULAR WEIGHT PROTEIN TYROSINE PHOSPHATASE"/>
    <property type="match status" value="1"/>
</dbReference>
<keyword evidence="3" id="KW-0378">Hydrolase</keyword>
<comment type="similarity">
    <text evidence="1">Belongs to the low molecular weight phosphotyrosine protein phosphatase family.</text>
</comment>
<evidence type="ECO:0000313" key="6">
    <source>
        <dbReference type="EMBL" id="ABZ06169.1"/>
    </source>
</evidence>
<gene>
    <name evidence="6" type="ORF">ALOHA_HF4000006O13ctg1g15</name>
</gene>
<evidence type="ECO:0000256" key="1">
    <source>
        <dbReference type="ARBA" id="ARBA00011063"/>
    </source>
</evidence>
<dbReference type="InterPro" id="IPR017867">
    <property type="entry name" value="Tyr_phospatase_low_mol_wt"/>
</dbReference>
<dbReference type="CDD" id="cd16343">
    <property type="entry name" value="LMWPTP"/>
    <property type="match status" value="1"/>
</dbReference>
<evidence type="ECO:0000259" key="5">
    <source>
        <dbReference type="SMART" id="SM00226"/>
    </source>
</evidence>
<dbReference type="EC" id="3.1.3.48" evidence="2"/>
<reference evidence="6" key="1">
    <citation type="journal article" date="2008" name="ISME J.">
        <title>Genomic patterns of recombination, clonal divergence and environment in marine microbial populations.</title>
        <authorList>
            <person name="Konstantinidis K.T."/>
            <person name="Delong E.F."/>
        </authorList>
    </citation>
    <scope>NUCLEOTIDE SEQUENCE</scope>
</reference>
<evidence type="ECO:0000256" key="4">
    <source>
        <dbReference type="ARBA" id="ARBA00022912"/>
    </source>
</evidence>
<dbReference type="EMBL" id="EU016568">
    <property type="protein sequence ID" value="ABZ06169.1"/>
    <property type="molecule type" value="Genomic_DNA"/>
</dbReference>
<protein>
    <recommendedName>
        <fullName evidence="2">protein-tyrosine-phosphatase</fullName>
        <ecNumber evidence="2">3.1.3.48</ecNumber>
    </recommendedName>
</protein>
<dbReference type="AlphaFoldDB" id="B3T0R0"/>